<dbReference type="PROSITE" id="PS51683">
    <property type="entry name" value="SAM_OMT_II"/>
    <property type="match status" value="1"/>
</dbReference>
<feature type="active site" description="Proton acceptor" evidence="4">
    <location>
        <position position="295"/>
    </location>
</feature>
<evidence type="ECO:0000313" key="8">
    <source>
        <dbReference type="Proteomes" id="UP000185911"/>
    </source>
</evidence>
<accession>A0A1Q8YDJ7</accession>
<dbReference type="RefSeq" id="WP_075586636.1">
    <property type="nucleotide sequence ID" value="NZ_MSYM01000013.1"/>
</dbReference>
<gene>
    <name evidence="7" type="primary">crtF</name>
    <name evidence="7" type="ORF">BLL52_2362</name>
</gene>
<evidence type="ECO:0000256" key="2">
    <source>
        <dbReference type="ARBA" id="ARBA00022679"/>
    </source>
</evidence>
<dbReference type="InterPro" id="IPR012967">
    <property type="entry name" value="COMT_dimerisation"/>
</dbReference>
<organism evidence="7 8">
    <name type="scientific">Rhodoferax antarcticus ANT.BR</name>
    <dbReference type="NCBI Taxonomy" id="1111071"/>
    <lineage>
        <taxon>Bacteria</taxon>
        <taxon>Pseudomonadati</taxon>
        <taxon>Pseudomonadota</taxon>
        <taxon>Betaproteobacteria</taxon>
        <taxon>Burkholderiales</taxon>
        <taxon>Comamonadaceae</taxon>
        <taxon>Rhodoferax</taxon>
    </lineage>
</organism>
<name>A0A1Q8YDJ7_9BURK</name>
<dbReference type="Pfam" id="PF00891">
    <property type="entry name" value="Methyltransf_2"/>
    <property type="match status" value="1"/>
</dbReference>
<evidence type="ECO:0000259" key="5">
    <source>
        <dbReference type="Pfam" id="PF00891"/>
    </source>
</evidence>
<dbReference type="Gene3D" id="1.10.10.10">
    <property type="entry name" value="Winged helix-like DNA-binding domain superfamily/Winged helix DNA-binding domain"/>
    <property type="match status" value="1"/>
</dbReference>
<reference evidence="7 8" key="1">
    <citation type="submission" date="2017-01" db="EMBL/GenBank/DDBJ databases">
        <title>Genome sequence of Rhodoferax antarcticus ANT.BR, a psychrophilic purple nonsulfur bacterium from an Antarctic microbial mat.</title>
        <authorList>
            <person name="Baker J."/>
            <person name="Riester C."/>
            <person name="Skinner B."/>
            <person name="Newell A."/>
            <person name="Swingley W."/>
            <person name="Madigan M."/>
            <person name="Jung D."/>
            <person name="Asao M."/>
            <person name="Chen M."/>
            <person name="Loughlin P."/>
            <person name="Pan H."/>
            <person name="Lin S."/>
            <person name="Li N."/>
            <person name="Shaw J."/>
            <person name="Prado M."/>
            <person name="Sherman C."/>
            <person name="Li X."/>
            <person name="Tang J."/>
            <person name="Blankenship R."/>
            <person name="Zhao T."/>
            <person name="Touchman J."/>
            <person name="Sattley M."/>
        </authorList>
    </citation>
    <scope>NUCLEOTIDE SEQUENCE [LARGE SCALE GENOMIC DNA]</scope>
    <source>
        <strain evidence="7 8">ANT.BR</strain>
    </source>
</reference>
<dbReference type="GO" id="GO:0043803">
    <property type="term" value="F:hydroxyneurosporene-O-methyltransferase activity"/>
    <property type="evidence" value="ECO:0007669"/>
    <property type="project" value="UniProtKB-EC"/>
</dbReference>
<dbReference type="Pfam" id="PF08100">
    <property type="entry name" value="Dimerisation"/>
    <property type="match status" value="1"/>
</dbReference>
<dbReference type="EC" id="2.1.1.210" evidence="7"/>
<dbReference type="InterPro" id="IPR029063">
    <property type="entry name" value="SAM-dependent_MTases_sf"/>
</dbReference>
<protein>
    <submittedName>
        <fullName evidence="7">Hydroxyneurosporene O-methyltransferase</fullName>
        <ecNumber evidence="7">2.1.1.210</ecNumber>
    </submittedName>
</protein>
<evidence type="ECO:0000256" key="1">
    <source>
        <dbReference type="ARBA" id="ARBA00022603"/>
    </source>
</evidence>
<dbReference type="STRING" id="81479.RA876_05990"/>
<dbReference type="Proteomes" id="UP000185911">
    <property type="component" value="Unassembled WGS sequence"/>
</dbReference>
<dbReference type="GO" id="GO:0046983">
    <property type="term" value="F:protein dimerization activity"/>
    <property type="evidence" value="ECO:0007669"/>
    <property type="project" value="InterPro"/>
</dbReference>
<dbReference type="InterPro" id="IPR036390">
    <property type="entry name" value="WH_DNA-bd_sf"/>
</dbReference>
<dbReference type="CDD" id="cd02440">
    <property type="entry name" value="AdoMet_MTases"/>
    <property type="match status" value="1"/>
</dbReference>
<feature type="domain" description="O-methyltransferase dimerisation" evidence="6">
    <location>
        <begin position="59"/>
        <end position="128"/>
    </location>
</feature>
<dbReference type="SUPFAM" id="SSF46785">
    <property type="entry name" value="Winged helix' DNA-binding domain"/>
    <property type="match status" value="1"/>
</dbReference>
<evidence type="ECO:0000256" key="4">
    <source>
        <dbReference type="PIRSR" id="PIRSR005739-1"/>
    </source>
</evidence>
<dbReference type="AlphaFoldDB" id="A0A1Q8YDJ7"/>
<keyword evidence="1 7" id="KW-0489">Methyltransferase</keyword>
<dbReference type="GO" id="GO:0008171">
    <property type="term" value="F:O-methyltransferase activity"/>
    <property type="evidence" value="ECO:0007669"/>
    <property type="project" value="InterPro"/>
</dbReference>
<dbReference type="Gene3D" id="3.40.50.150">
    <property type="entry name" value="Vaccinia Virus protein VP39"/>
    <property type="match status" value="1"/>
</dbReference>
<evidence type="ECO:0000259" key="6">
    <source>
        <dbReference type="Pfam" id="PF08100"/>
    </source>
</evidence>
<keyword evidence="8" id="KW-1185">Reference proteome</keyword>
<feature type="domain" description="O-methyltransferase C-terminal" evidence="5">
    <location>
        <begin position="162"/>
        <end position="367"/>
    </location>
</feature>
<dbReference type="PANTHER" id="PTHR43712:SF2">
    <property type="entry name" value="O-METHYLTRANSFERASE CICE"/>
    <property type="match status" value="1"/>
</dbReference>
<keyword evidence="3" id="KW-0949">S-adenosyl-L-methionine</keyword>
<dbReference type="InterPro" id="IPR036388">
    <property type="entry name" value="WH-like_DNA-bd_sf"/>
</dbReference>
<dbReference type="GO" id="GO:0032259">
    <property type="term" value="P:methylation"/>
    <property type="evidence" value="ECO:0007669"/>
    <property type="project" value="UniProtKB-KW"/>
</dbReference>
<comment type="caution">
    <text evidence="7">The sequence shown here is derived from an EMBL/GenBank/DDBJ whole genome shotgun (WGS) entry which is preliminary data.</text>
</comment>
<dbReference type="InterPro" id="IPR001077">
    <property type="entry name" value="COMT_C"/>
</dbReference>
<evidence type="ECO:0000313" key="7">
    <source>
        <dbReference type="EMBL" id="OLP06131.1"/>
    </source>
</evidence>
<proteinExistence type="predicted"/>
<dbReference type="EMBL" id="MSYM01000013">
    <property type="protein sequence ID" value="OLP06131.1"/>
    <property type="molecule type" value="Genomic_DNA"/>
</dbReference>
<dbReference type="PANTHER" id="PTHR43712">
    <property type="entry name" value="PUTATIVE (AFU_ORTHOLOGUE AFUA_4G14580)-RELATED"/>
    <property type="match status" value="1"/>
</dbReference>
<keyword evidence="2 7" id="KW-0808">Transferase</keyword>
<sequence>MDNLDVAKAAHAGLEGSSWLDGFYKKLDDWMTRPELYRKSISNPVTRWFTQRRTQQIFDLMSGFVHSQVLLACVKLNIFTIVKQSPATLEELSSRCRVPAPVLQRLLLSAVALRLLEHRGSQRFGLGALGAPLAAHEGIRAMVEHNNLLYQDMAEPLEFLRDAWRGDMASYWTYAHSEAPAQDSKRDAAQVGRYSALMAASQNFVIEEILGAYSFHKHHCMMDVGCGMGRFVAAVAQREQHLTCKLFDLPAVLDLAQKSHTALGIDSRMHYCPGSFFDDPIPHGADLITLVRVAHDHSDAAVIKILKNIHSALPAGGALLLAEPMAQEPGDKPLADAYFHLYLLAMGSGRFRTPSELSAMLTESGFASVEQVPNAMPIHTRILLARKSTAA</sequence>
<dbReference type="PIRSF" id="PIRSF005739">
    <property type="entry name" value="O-mtase"/>
    <property type="match status" value="1"/>
</dbReference>
<evidence type="ECO:0000256" key="3">
    <source>
        <dbReference type="ARBA" id="ARBA00022691"/>
    </source>
</evidence>
<dbReference type="SUPFAM" id="SSF53335">
    <property type="entry name" value="S-adenosyl-L-methionine-dependent methyltransferases"/>
    <property type="match status" value="1"/>
</dbReference>
<dbReference type="InterPro" id="IPR016461">
    <property type="entry name" value="COMT-like"/>
</dbReference>